<evidence type="ECO:0000259" key="9">
    <source>
        <dbReference type="PROSITE" id="PS50850"/>
    </source>
</evidence>
<proteinExistence type="predicted"/>
<dbReference type="EMBL" id="BAABAS010000021">
    <property type="protein sequence ID" value="GAA4239978.1"/>
    <property type="molecule type" value="Genomic_DNA"/>
</dbReference>
<evidence type="ECO:0000313" key="11">
    <source>
        <dbReference type="Proteomes" id="UP001501710"/>
    </source>
</evidence>
<keyword evidence="4 8" id="KW-0812">Transmembrane</keyword>
<evidence type="ECO:0000256" key="3">
    <source>
        <dbReference type="ARBA" id="ARBA00022475"/>
    </source>
</evidence>
<dbReference type="PROSITE" id="PS50850">
    <property type="entry name" value="MFS"/>
    <property type="match status" value="1"/>
</dbReference>
<reference evidence="11" key="1">
    <citation type="journal article" date="2019" name="Int. J. Syst. Evol. Microbiol.">
        <title>The Global Catalogue of Microorganisms (GCM) 10K type strain sequencing project: providing services to taxonomists for standard genome sequencing and annotation.</title>
        <authorList>
            <consortium name="The Broad Institute Genomics Platform"/>
            <consortium name="The Broad Institute Genome Sequencing Center for Infectious Disease"/>
            <person name="Wu L."/>
            <person name="Ma J."/>
        </authorList>
    </citation>
    <scope>NUCLEOTIDE SEQUENCE [LARGE SCALE GENOMIC DNA]</scope>
    <source>
        <strain evidence="11">JCM 17440</strain>
    </source>
</reference>
<name>A0ABP8CJS9_9ACTN</name>
<organism evidence="10 11">
    <name type="scientific">Actinomadura meridiana</name>
    <dbReference type="NCBI Taxonomy" id="559626"/>
    <lineage>
        <taxon>Bacteria</taxon>
        <taxon>Bacillati</taxon>
        <taxon>Actinomycetota</taxon>
        <taxon>Actinomycetes</taxon>
        <taxon>Streptosporangiales</taxon>
        <taxon>Thermomonosporaceae</taxon>
        <taxon>Actinomadura</taxon>
    </lineage>
</organism>
<feature type="region of interest" description="Disordered" evidence="7">
    <location>
        <begin position="164"/>
        <end position="188"/>
    </location>
</feature>
<evidence type="ECO:0000313" key="10">
    <source>
        <dbReference type="EMBL" id="GAA4239978.1"/>
    </source>
</evidence>
<evidence type="ECO:0000256" key="8">
    <source>
        <dbReference type="SAM" id="Phobius"/>
    </source>
</evidence>
<feature type="transmembrane region" description="Helical" evidence="8">
    <location>
        <begin position="36"/>
        <end position="54"/>
    </location>
</feature>
<feature type="transmembrane region" description="Helical" evidence="8">
    <location>
        <begin position="139"/>
        <end position="159"/>
    </location>
</feature>
<evidence type="ECO:0000256" key="7">
    <source>
        <dbReference type="SAM" id="MobiDB-lite"/>
    </source>
</evidence>
<keyword evidence="11" id="KW-1185">Reference proteome</keyword>
<dbReference type="PANTHER" id="PTHR42718">
    <property type="entry name" value="MAJOR FACILITATOR SUPERFAMILY MULTIDRUG TRANSPORTER MFSC"/>
    <property type="match status" value="1"/>
</dbReference>
<accession>A0ABP8CJS9</accession>
<comment type="subcellular location">
    <subcellularLocation>
        <location evidence="1">Cell membrane</location>
        <topology evidence="1">Multi-pass membrane protein</topology>
    </subcellularLocation>
</comment>
<dbReference type="Pfam" id="PF07690">
    <property type="entry name" value="MFS_1"/>
    <property type="match status" value="1"/>
</dbReference>
<keyword evidence="5 8" id="KW-1133">Transmembrane helix</keyword>
<comment type="caution">
    <text evidence="10">The sequence shown here is derived from an EMBL/GenBank/DDBJ whole genome shotgun (WGS) entry which is preliminary data.</text>
</comment>
<evidence type="ECO:0000256" key="6">
    <source>
        <dbReference type="ARBA" id="ARBA00023136"/>
    </source>
</evidence>
<dbReference type="InterPro" id="IPR036259">
    <property type="entry name" value="MFS_trans_sf"/>
</dbReference>
<dbReference type="PANTHER" id="PTHR42718:SF46">
    <property type="entry name" value="BLR6921 PROTEIN"/>
    <property type="match status" value="1"/>
</dbReference>
<evidence type="ECO:0000256" key="1">
    <source>
        <dbReference type="ARBA" id="ARBA00004651"/>
    </source>
</evidence>
<feature type="domain" description="Major facilitator superfamily (MFS) profile" evidence="9">
    <location>
        <begin position="1"/>
        <end position="163"/>
    </location>
</feature>
<dbReference type="InterPro" id="IPR020846">
    <property type="entry name" value="MFS_dom"/>
</dbReference>
<dbReference type="Proteomes" id="UP001501710">
    <property type="component" value="Unassembled WGS sequence"/>
</dbReference>
<keyword evidence="6 8" id="KW-0472">Membrane</keyword>
<feature type="transmembrane region" description="Helical" evidence="8">
    <location>
        <begin position="60"/>
        <end position="87"/>
    </location>
</feature>
<keyword evidence="3" id="KW-1003">Cell membrane</keyword>
<dbReference type="SUPFAM" id="SSF103473">
    <property type="entry name" value="MFS general substrate transporter"/>
    <property type="match status" value="1"/>
</dbReference>
<protein>
    <recommendedName>
        <fullName evidence="9">Major facilitator superfamily (MFS) profile domain-containing protein</fullName>
    </recommendedName>
</protein>
<evidence type="ECO:0000256" key="2">
    <source>
        <dbReference type="ARBA" id="ARBA00022448"/>
    </source>
</evidence>
<feature type="transmembrane region" description="Helical" evidence="8">
    <location>
        <begin position="108"/>
        <end position="133"/>
    </location>
</feature>
<evidence type="ECO:0000256" key="4">
    <source>
        <dbReference type="ARBA" id="ARBA00022692"/>
    </source>
</evidence>
<evidence type="ECO:0000256" key="5">
    <source>
        <dbReference type="ARBA" id="ARBA00022989"/>
    </source>
</evidence>
<gene>
    <name evidence="10" type="ORF">GCM10022254_62940</name>
</gene>
<sequence length="188" mass="19091">MRTGWRAQSEANSSQFMVTGGTTAPRVIGRIGSKRTLIVGGLLQTVSTAALLGLGADRSWMWLMLVASFVGGVGNMLVIVAFMVTATSGLADREQGLATGLATMTQQVGITMGTPIMSSVATAAMVGTGASAVLGGLRVAIAANAAIVLLGVLTSAFFLRDPRSTAPSDDTGEQGEKNATGLLDSTVN</sequence>
<dbReference type="Gene3D" id="1.20.1250.20">
    <property type="entry name" value="MFS general substrate transporter like domains"/>
    <property type="match status" value="1"/>
</dbReference>
<keyword evidence="2" id="KW-0813">Transport</keyword>
<dbReference type="InterPro" id="IPR011701">
    <property type="entry name" value="MFS"/>
</dbReference>